<proteinExistence type="predicted"/>
<dbReference type="KEGG" id="mhor:MSHOH_3921"/>
<dbReference type="HOGENOM" id="CLU_2230389_0_0_2"/>
<name>A0A0E3SE47_9EURY</name>
<protein>
    <submittedName>
        <fullName evidence="1">Uncharacterized protein</fullName>
    </submittedName>
</protein>
<sequence length="105" mass="12087">MDKKEDQRMIGVCPNCGKPFRIESEGGGEEWRYCAEVCVNPAAVPTGARLMADQATLRFVDGNMNEYTREDYIKTHGIDPLPIWKAIEKWREEQMEKWKTEASTC</sequence>
<organism evidence="1 2">
    <name type="scientific">Methanosarcina horonobensis HB-1 = JCM 15518</name>
    <dbReference type="NCBI Taxonomy" id="1434110"/>
    <lineage>
        <taxon>Archaea</taxon>
        <taxon>Methanobacteriati</taxon>
        <taxon>Methanobacteriota</taxon>
        <taxon>Stenosarchaea group</taxon>
        <taxon>Methanomicrobia</taxon>
        <taxon>Methanosarcinales</taxon>
        <taxon>Methanosarcinaceae</taxon>
        <taxon>Methanosarcina</taxon>
    </lineage>
</organism>
<dbReference type="RefSeq" id="WP_048142626.1">
    <property type="nucleotide sequence ID" value="NZ_BBCW01000020.1"/>
</dbReference>
<dbReference type="PATRIC" id="fig|1434110.4.peg.4992"/>
<gene>
    <name evidence="1" type="ORF">MSHOH_3921</name>
</gene>
<keyword evidence="2" id="KW-1185">Reference proteome</keyword>
<dbReference type="AlphaFoldDB" id="A0A0E3SE47"/>
<dbReference type="Proteomes" id="UP000033101">
    <property type="component" value="Chromosome"/>
</dbReference>
<accession>A0A0E3SE47</accession>
<dbReference type="OrthoDB" id="130471at2157"/>
<dbReference type="GeneID" id="24833290"/>
<reference evidence="1 2" key="1">
    <citation type="submission" date="2014-07" db="EMBL/GenBank/DDBJ databases">
        <title>Methanogenic archaea and the global carbon cycle.</title>
        <authorList>
            <person name="Henriksen J.R."/>
            <person name="Luke J."/>
            <person name="Reinhart S."/>
            <person name="Benedict M.N."/>
            <person name="Youngblut N.D."/>
            <person name="Metcalf M.E."/>
            <person name="Whitaker R.J."/>
            <person name="Metcalf W.W."/>
        </authorList>
    </citation>
    <scope>NUCLEOTIDE SEQUENCE [LARGE SCALE GENOMIC DNA]</scope>
    <source>
        <strain evidence="1 2">HB-1</strain>
    </source>
</reference>
<evidence type="ECO:0000313" key="1">
    <source>
        <dbReference type="EMBL" id="AKB80404.1"/>
    </source>
</evidence>
<evidence type="ECO:0000313" key="2">
    <source>
        <dbReference type="Proteomes" id="UP000033101"/>
    </source>
</evidence>
<dbReference type="EMBL" id="CP009516">
    <property type="protein sequence ID" value="AKB80404.1"/>
    <property type="molecule type" value="Genomic_DNA"/>
</dbReference>